<dbReference type="EMBL" id="QMPZ01000223">
    <property type="protein sequence ID" value="RLE06810.1"/>
    <property type="molecule type" value="Genomic_DNA"/>
</dbReference>
<name>A0A497E252_UNCAE</name>
<evidence type="ECO:0000313" key="2">
    <source>
        <dbReference type="Proteomes" id="UP000279422"/>
    </source>
</evidence>
<protein>
    <recommendedName>
        <fullName evidence="3">ATP-binding protein</fullName>
    </recommendedName>
</protein>
<sequence length="55" mass="6521">MESLRYLISEWLETKLPFLVEREVEIEEIPKDVVFVITGARRSGKTYFPYEVAKN</sequence>
<proteinExistence type="predicted"/>
<dbReference type="Proteomes" id="UP000279422">
    <property type="component" value="Unassembled WGS sequence"/>
</dbReference>
<evidence type="ECO:0000313" key="1">
    <source>
        <dbReference type="EMBL" id="RLE06810.1"/>
    </source>
</evidence>
<accession>A0A497E252</accession>
<gene>
    <name evidence="1" type="ORF">DRJ00_09145</name>
</gene>
<reference evidence="1 2" key="1">
    <citation type="submission" date="2018-06" db="EMBL/GenBank/DDBJ databases">
        <title>Extensive metabolic versatility and redundancy in microbially diverse, dynamic hydrothermal sediments.</title>
        <authorList>
            <person name="Dombrowski N."/>
            <person name="Teske A."/>
            <person name="Baker B.J."/>
        </authorList>
    </citation>
    <scope>NUCLEOTIDE SEQUENCE [LARGE SCALE GENOMIC DNA]</scope>
    <source>
        <strain evidence="1">B47_G16</strain>
    </source>
</reference>
<evidence type="ECO:0008006" key="3">
    <source>
        <dbReference type="Google" id="ProtNLM"/>
    </source>
</evidence>
<dbReference type="AlphaFoldDB" id="A0A497E252"/>
<organism evidence="1 2">
    <name type="scientific">Aerophobetes bacterium</name>
    <dbReference type="NCBI Taxonomy" id="2030807"/>
    <lineage>
        <taxon>Bacteria</taxon>
        <taxon>Candidatus Aerophobota</taxon>
    </lineage>
</organism>
<comment type="caution">
    <text evidence="1">The sequence shown here is derived from an EMBL/GenBank/DDBJ whole genome shotgun (WGS) entry which is preliminary data.</text>
</comment>